<dbReference type="InterPro" id="IPR013320">
    <property type="entry name" value="ConA-like_dom_sf"/>
</dbReference>
<evidence type="ECO:0000259" key="21">
    <source>
        <dbReference type="PROSITE" id="PS51762"/>
    </source>
</evidence>
<dbReference type="Proteomes" id="UP000215289">
    <property type="component" value="Unassembled WGS sequence"/>
</dbReference>
<keyword evidence="9" id="KW-0808">Transferase</keyword>
<keyword evidence="6" id="KW-0134">Cell wall</keyword>
<keyword evidence="15" id="KW-0326">Glycosidase</keyword>
<keyword evidence="20" id="KW-1133">Transmembrane helix</keyword>
<dbReference type="PANTHER" id="PTHR10963:SF27">
    <property type="entry name" value="GLYCOSIDASE-RELATED"/>
    <property type="match status" value="1"/>
</dbReference>
<feature type="transmembrane region" description="Helical" evidence="20">
    <location>
        <begin position="27"/>
        <end position="50"/>
    </location>
</feature>
<name>A0A397G505_9EURO</name>
<dbReference type="CDD" id="cd02183">
    <property type="entry name" value="GH16_fungal_CRH1_transglycosylase"/>
    <property type="match status" value="1"/>
</dbReference>
<evidence type="ECO:0000256" key="10">
    <source>
        <dbReference type="ARBA" id="ARBA00022729"/>
    </source>
</evidence>
<dbReference type="GO" id="GO:0098552">
    <property type="term" value="C:side of membrane"/>
    <property type="evidence" value="ECO:0007669"/>
    <property type="project" value="UniProtKB-KW"/>
</dbReference>
<dbReference type="EC" id="3.2.1.14" evidence="4"/>
<evidence type="ECO:0000256" key="4">
    <source>
        <dbReference type="ARBA" id="ARBA00012729"/>
    </source>
</evidence>
<evidence type="ECO:0000256" key="16">
    <source>
        <dbReference type="ARBA" id="ARBA00023316"/>
    </source>
</evidence>
<dbReference type="GO" id="GO:0008843">
    <property type="term" value="F:endochitinase activity"/>
    <property type="evidence" value="ECO:0007669"/>
    <property type="project" value="UniProtKB-EC"/>
</dbReference>
<dbReference type="GO" id="GO:0016757">
    <property type="term" value="F:glycosyltransferase activity"/>
    <property type="evidence" value="ECO:0007669"/>
    <property type="project" value="UniProtKB-KW"/>
</dbReference>
<organism evidence="22 23">
    <name type="scientific">Aspergillus turcosus</name>
    <dbReference type="NCBI Taxonomy" id="1245748"/>
    <lineage>
        <taxon>Eukaryota</taxon>
        <taxon>Fungi</taxon>
        <taxon>Dikarya</taxon>
        <taxon>Ascomycota</taxon>
        <taxon>Pezizomycotina</taxon>
        <taxon>Eurotiomycetes</taxon>
        <taxon>Eurotiomycetidae</taxon>
        <taxon>Eurotiales</taxon>
        <taxon>Aspergillaceae</taxon>
        <taxon>Aspergillus</taxon>
        <taxon>Aspergillus subgen. Fumigati</taxon>
    </lineage>
</organism>
<dbReference type="GO" id="GO:0031505">
    <property type="term" value="P:fungal-type cell wall organization"/>
    <property type="evidence" value="ECO:0007669"/>
    <property type="project" value="TreeGrafter"/>
</dbReference>
<keyword evidence="23" id="KW-1185">Reference proteome</keyword>
<feature type="compositionally biased region" description="Gly residues" evidence="19">
    <location>
        <begin position="63"/>
        <end position="75"/>
    </location>
</feature>
<dbReference type="InterPro" id="IPR050546">
    <property type="entry name" value="Glycosyl_Hydrlase_16"/>
</dbReference>
<gene>
    <name evidence="22" type="ORF">CFD26_100160</name>
</gene>
<keyword evidence="5" id="KW-1003">Cell membrane</keyword>
<dbReference type="OrthoDB" id="4781at2759"/>
<evidence type="ECO:0000256" key="20">
    <source>
        <dbReference type="SAM" id="Phobius"/>
    </source>
</evidence>
<keyword evidence="16" id="KW-0961">Cell wall biogenesis/degradation</keyword>
<evidence type="ECO:0000256" key="1">
    <source>
        <dbReference type="ARBA" id="ARBA00000822"/>
    </source>
</evidence>
<keyword evidence="14" id="KW-0449">Lipoprotein</keyword>
<comment type="subcellular location">
    <subcellularLocation>
        <location evidence="3">Cell membrane</location>
        <topology evidence="3">Lipid-anchor</topology>
        <topology evidence="3">GPI-anchor</topology>
    </subcellularLocation>
    <subcellularLocation>
        <location evidence="2">Secreted</location>
        <location evidence="2">Cell wall</location>
    </subcellularLocation>
</comment>
<keyword evidence="8" id="KW-0328">Glycosyltransferase</keyword>
<evidence type="ECO:0000256" key="7">
    <source>
        <dbReference type="ARBA" id="ARBA00022622"/>
    </source>
</evidence>
<evidence type="ECO:0000313" key="23">
    <source>
        <dbReference type="Proteomes" id="UP000215289"/>
    </source>
</evidence>
<evidence type="ECO:0000256" key="6">
    <source>
        <dbReference type="ARBA" id="ARBA00022512"/>
    </source>
</evidence>
<evidence type="ECO:0000256" key="13">
    <source>
        <dbReference type="ARBA" id="ARBA00023180"/>
    </source>
</evidence>
<dbReference type="Pfam" id="PF00722">
    <property type="entry name" value="Glyco_hydro_16"/>
    <property type="match status" value="1"/>
</dbReference>
<dbReference type="PANTHER" id="PTHR10963">
    <property type="entry name" value="GLYCOSYL HYDROLASE-RELATED"/>
    <property type="match status" value="1"/>
</dbReference>
<keyword evidence="11" id="KW-0378">Hydrolase</keyword>
<dbReference type="GO" id="GO:0009277">
    <property type="term" value="C:fungal-type cell wall"/>
    <property type="evidence" value="ECO:0007669"/>
    <property type="project" value="TreeGrafter"/>
</dbReference>
<evidence type="ECO:0000256" key="3">
    <source>
        <dbReference type="ARBA" id="ARBA00004609"/>
    </source>
</evidence>
<evidence type="ECO:0000256" key="5">
    <source>
        <dbReference type="ARBA" id="ARBA00022475"/>
    </source>
</evidence>
<evidence type="ECO:0000256" key="19">
    <source>
        <dbReference type="SAM" id="MobiDB-lite"/>
    </source>
</evidence>
<comment type="function">
    <text evidence="18">Dual chitinase/transglycosylase that plays a role in cell wall architecture. Chitinase and transglycosylase activities are coupled. Required for the polysaccharide cross-linking at the septa and the cell wall. More specifically, transfers chitin to 1,6-beta-glucan in the cell wall.</text>
</comment>
<evidence type="ECO:0000256" key="11">
    <source>
        <dbReference type="ARBA" id="ARBA00022801"/>
    </source>
</evidence>
<keyword evidence="20" id="KW-0812">Transmembrane</keyword>
<evidence type="ECO:0000256" key="17">
    <source>
        <dbReference type="ARBA" id="ARBA00038074"/>
    </source>
</evidence>
<comment type="caution">
    <text evidence="22">The sequence shown here is derived from an EMBL/GenBank/DDBJ whole genome shotgun (WGS) entry which is preliminary data.</text>
</comment>
<dbReference type="SUPFAM" id="SSF49899">
    <property type="entry name" value="Concanavalin A-like lectins/glucanases"/>
    <property type="match status" value="1"/>
</dbReference>
<keyword evidence="13" id="KW-0325">Glycoprotein</keyword>
<dbReference type="FunFam" id="2.60.120.200:FF:000152">
    <property type="entry name" value="Cell wall glucanase"/>
    <property type="match status" value="1"/>
</dbReference>
<evidence type="ECO:0000256" key="14">
    <source>
        <dbReference type="ARBA" id="ARBA00023288"/>
    </source>
</evidence>
<sequence>MAPVLSNILQARQSSSSSDSCNCPGSISGGGIAGIVIGTIVGTLLLIWLFRVCSLPGAMGGGEPADHGYSGGGGTEVRSTHRRRRSSPLTVEYVEKPGRSRRHRDDIRRPAKDIHTSTTTDDLDNLLSKDHHTYSTTVMSFLYLVALWVASICSVTAQTWTACNPLNTTCPPDPALGLNTTFTFNQTLDSTIWNITNGALSYTNEGTEFTITGANQSPTMQSNFYIFFGIVESHVKMAKGPGIVSSIVLQSDDLDEIDWEWVGYNTSEVQTNYFGKGNHSSYDRGKNYYVPNADTEFHNYTTHWTQEKLEWWIDGNLVRTLNYEDAVGGKNYPQTPCNLRFGIWPAGIKSNPVGTIEWAGGLVDYSQAPFTMVLQYVRVHDFHTGKEYNYTDHSGSWQSIDTISGNSTVANAILNPPKSLSEKWAELPTGAKTGVYIGAGCAGAALLGGFIFFFLAQRKKGRLEHALEDAKWTNERTEMSNFQNDWKQSEWRHKGYQPVE</sequence>
<dbReference type="AlphaFoldDB" id="A0A397G505"/>
<dbReference type="GO" id="GO:0005886">
    <property type="term" value="C:plasma membrane"/>
    <property type="evidence" value="ECO:0007669"/>
    <property type="project" value="UniProtKB-SubCell"/>
</dbReference>
<evidence type="ECO:0000256" key="12">
    <source>
        <dbReference type="ARBA" id="ARBA00023136"/>
    </source>
</evidence>
<keyword evidence="7" id="KW-0336">GPI-anchor</keyword>
<protein>
    <recommendedName>
        <fullName evidence="4">chitinase</fullName>
        <ecNumber evidence="4">3.2.1.14</ecNumber>
    </recommendedName>
</protein>
<dbReference type="EMBL" id="NIDN02000555">
    <property type="protein sequence ID" value="RLL92942.1"/>
    <property type="molecule type" value="Genomic_DNA"/>
</dbReference>
<evidence type="ECO:0000256" key="18">
    <source>
        <dbReference type="ARBA" id="ARBA00093308"/>
    </source>
</evidence>
<evidence type="ECO:0000256" key="9">
    <source>
        <dbReference type="ARBA" id="ARBA00022679"/>
    </source>
</evidence>
<dbReference type="InterPro" id="IPR000757">
    <property type="entry name" value="Beta-glucanase-like"/>
</dbReference>
<proteinExistence type="inferred from homology"/>
<evidence type="ECO:0000256" key="8">
    <source>
        <dbReference type="ARBA" id="ARBA00022676"/>
    </source>
</evidence>
<reference evidence="22 23" key="1">
    <citation type="submission" date="2018-08" db="EMBL/GenBank/DDBJ databases">
        <title>Draft genome sequences of two Aspergillus turcosus clinical strains isolated from bronchoalveolar lavage fluid: one azole-susceptible and the other azole-resistant.</title>
        <authorList>
            <person name="Parent-Michaud M."/>
            <person name="Dufresne P.J."/>
            <person name="Fournier E."/>
            <person name="Martineau C."/>
            <person name="Moreira S."/>
            <person name="Perkins V."/>
            <person name="De Repentigny L."/>
            <person name="Dufresne S.F."/>
        </authorList>
    </citation>
    <scope>NUCLEOTIDE SEQUENCE [LARGE SCALE GENOMIC DNA]</scope>
    <source>
        <strain evidence="22">HMR AF 1038</strain>
    </source>
</reference>
<evidence type="ECO:0000313" key="22">
    <source>
        <dbReference type="EMBL" id="RLL92942.1"/>
    </source>
</evidence>
<evidence type="ECO:0000256" key="15">
    <source>
        <dbReference type="ARBA" id="ARBA00023295"/>
    </source>
</evidence>
<accession>A0A397G505</accession>
<comment type="catalytic activity">
    <reaction evidence="1">
        <text>Random endo-hydrolysis of N-acetyl-beta-D-glucosaminide (1-&gt;4)-beta-linkages in chitin and chitodextrins.</text>
        <dbReference type="EC" id="3.2.1.14"/>
    </reaction>
</comment>
<feature type="region of interest" description="Disordered" evidence="19">
    <location>
        <begin position="63"/>
        <end position="89"/>
    </location>
</feature>
<keyword evidence="12 20" id="KW-0472">Membrane</keyword>
<comment type="similarity">
    <text evidence="17">Belongs to the glycosyl hydrolase 16 family. CRH1 subfamily.</text>
</comment>
<dbReference type="PROSITE" id="PS51762">
    <property type="entry name" value="GH16_2"/>
    <property type="match status" value="1"/>
</dbReference>
<keyword evidence="6" id="KW-0964">Secreted</keyword>
<dbReference type="STRING" id="1245748.A0A397G505"/>
<feature type="transmembrane region" description="Helical" evidence="20">
    <location>
        <begin position="435"/>
        <end position="456"/>
    </location>
</feature>
<dbReference type="Gene3D" id="2.60.120.200">
    <property type="match status" value="1"/>
</dbReference>
<keyword evidence="10" id="KW-0732">Signal</keyword>
<feature type="domain" description="GH16" evidence="21">
    <location>
        <begin position="164"/>
        <end position="374"/>
    </location>
</feature>
<feature type="transmembrane region" description="Helical" evidence="20">
    <location>
        <begin position="141"/>
        <end position="160"/>
    </location>
</feature>
<dbReference type="GO" id="GO:0005975">
    <property type="term" value="P:carbohydrate metabolic process"/>
    <property type="evidence" value="ECO:0007669"/>
    <property type="project" value="InterPro"/>
</dbReference>
<evidence type="ECO:0000256" key="2">
    <source>
        <dbReference type="ARBA" id="ARBA00004191"/>
    </source>
</evidence>